<comment type="cofactor">
    <cofactor evidence="1">
        <name>Zn(2+)</name>
        <dbReference type="ChEBI" id="CHEBI:29105"/>
    </cofactor>
</comment>
<keyword evidence="2" id="KW-0479">Metal-binding</keyword>
<dbReference type="InterPro" id="IPR036866">
    <property type="entry name" value="RibonucZ/Hydroxyglut_hydro"/>
</dbReference>
<evidence type="ECO:0000256" key="3">
    <source>
        <dbReference type="ARBA" id="ARBA00022801"/>
    </source>
</evidence>
<reference evidence="6 7" key="1">
    <citation type="submission" date="2018-08" db="EMBL/GenBank/DDBJ databases">
        <title>Draft genome sequence of Psychrilyobacter sp. strain SD5 isolated from Black Sea water.</title>
        <authorList>
            <person name="Yadav S."/>
            <person name="Villanueva L."/>
            <person name="Damste J.S.S."/>
        </authorList>
    </citation>
    <scope>NUCLEOTIDE SEQUENCE [LARGE SCALE GENOMIC DNA]</scope>
    <source>
        <strain evidence="6 7">SD5</strain>
    </source>
</reference>
<keyword evidence="4" id="KW-0862">Zinc</keyword>
<dbReference type="Gene3D" id="3.60.15.10">
    <property type="entry name" value="Ribonuclease Z/Hydroxyacylglutathione hydrolase-like"/>
    <property type="match status" value="1"/>
</dbReference>
<evidence type="ECO:0000313" key="7">
    <source>
        <dbReference type="Proteomes" id="UP000263486"/>
    </source>
</evidence>
<keyword evidence="7" id="KW-1185">Reference proteome</keyword>
<dbReference type="SMART" id="SM00849">
    <property type="entry name" value="Lactamase_B"/>
    <property type="match status" value="1"/>
</dbReference>
<protein>
    <submittedName>
        <fullName evidence="6">MBL fold metallo-hydrolase</fullName>
    </submittedName>
</protein>
<evidence type="ECO:0000313" key="6">
    <source>
        <dbReference type="EMBL" id="REI39368.1"/>
    </source>
</evidence>
<dbReference type="PANTHER" id="PTHR46233">
    <property type="entry name" value="HYDROXYACYLGLUTATHIONE HYDROLASE GLOC"/>
    <property type="match status" value="1"/>
</dbReference>
<feature type="domain" description="Metallo-beta-lactamase" evidence="5">
    <location>
        <begin position="13"/>
        <end position="190"/>
    </location>
</feature>
<dbReference type="RefSeq" id="WP_114643683.1">
    <property type="nucleotide sequence ID" value="NZ_JAACIO010000045.1"/>
</dbReference>
<dbReference type="Pfam" id="PF00753">
    <property type="entry name" value="Lactamase_B"/>
    <property type="match status" value="1"/>
</dbReference>
<keyword evidence="3" id="KW-0378">Hydrolase</keyword>
<evidence type="ECO:0000256" key="4">
    <source>
        <dbReference type="ARBA" id="ARBA00022833"/>
    </source>
</evidence>
<accession>A0ABX9KDA7</accession>
<evidence type="ECO:0000259" key="5">
    <source>
        <dbReference type="SMART" id="SM00849"/>
    </source>
</evidence>
<dbReference type="EMBL" id="QUAJ01000048">
    <property type="protein sequence ID" value="REI39368.1"/>
    <property type="molecule type" value="Genomic_DNA"/>
</dbReference>
<organism evidence="6 7">
    <name type="scientific">Psychrilyobacter piezotolerans</name>
    <dbReference type="NCBI Taxonomy" id="2293438"/>
    <lineage>
        <taxon>Bacteria</taxon>
        <taxon>Fusobacteriati</taxon>
        <taxon>Fusobacteriota</taxon>
        <taxon>Fusobacteriia</taxon>
        <taxon>Fusobacteriales</taxon>
        <taxon>Fusobacteriaceae</taxon>
        <taxon>Psychrilyobacter</taxon>
    </lineage>
</organism>
<name>A0ABX9KDA7_9FUSO</name>
<proteinExistence type="predicted"/>
<dbReference type="SUPFAM" id="SSF56281">
    <property type="entry name" value="Metallo-hydrolase/oxidoreductase"/>
    <property type="match status" value="1"/>
</dbReference>
<evidence type="ECO:0000256" key="2">
    <source>
        <dbReference type="ARBA" id="ARBA00022723"/>
    </source>
</evidence>
<comment type="caution">
    <text evidence="6">The sequence shown here is derived from an EMBL/GenBank/DDBJ whole genome shotgun (WGS) entry which is preliminary data.</text>
</comment>
<dbReference type="CDD" id="cd06262">
    <property type="entry name" value="metallo-hydrolase-like_MBL-fold"/>
    <property type="match status" value="1"/>
</dbReference>
<gene>
    <name evidence="6" type="ORF">DYH56_15020</name>
</gene>
<sequence>MKIKKITRGIIENNNYILIKGSDCLIVDLSDFDSIDEYIEKSRLNVLGILLTHTHWDHLLGVDKFVDKYKVPVYLSSNRPNYIMDANFDYTIKKYGVRTRFDIDKIDLRYLDEGKQNIGNFEFSVIDTPGHTTCSIVYYFGAEKAMFTGDFLFKKTIGITNTQLSNKEQMRESLKKIKTYPNDITIYPGHGEDTNLKYEKIHNRYLNR</sequence>
<dbReference type="Proteomes" id="UP000263486">
    <property type="component" value="Unassembled WGS sequence"/>
</dbReference>
<evidence type="ECO:0000256" key="1">
    <source>
        <dbReference type="ARBA" id="ARBA00001947"/>
    </source>
</evidence>
<dbReference type="InterPro" id="IPR001279">
    <property type="entry name" value="Metallo-B-lactamas"/>
</dbReference>
<dbReference type="PANTHER" id="PTHR46233:SF3">
    <property type="entry name" value="HYDROXYACYLGLUTATHIONE HYDROLASE GLOC"/>
    <property type="match status" value="1"/>
</dbReference>
<dbReference type="InterPro" id="IPR051453">
    <property type="entry name" value="MBL_Glyoxalase_II"/>
</dbReference>